<name>A0A931GJH5_9ACTN</name>
<feature type="region of interest" description="Disordered" evidence="1">
    <location>
        <begin position="23"/>
        <end position="84"/>
    </location>
</feature>
<evidence type="ECO:0000313" key="3">
    <source>
        <dbReference type="Proteomes" id="UP000614047"/>
    </source>
</evidence>
<feature type="compositionally biased region" description="Basic and acidic residues" evidence="1">
    <location>
        <begin position="53"/>
        <end position="66"/>
    </location>
</feature>
<comment type="caution">
    <text evidence="2">The sequence shown here is derived from an EMBL/GenBank/DDBJ whole genome shotgun (WGS) entry which is preliminary data.</text>
</comment>
<dbReference type="EMBL" id="JADOUA010000001">
    <property type="protein sequence ID" value="MBG6089733.1"/>
    <property type="molecule type" value="Genomic_DNA"/>
</dbReference>
<evidence type="ECO:0000313" key="2">
    <source>
        <dbReference type="EMBL" id="MBG6089733.1"/>
    </source>
</evidence>
<keyword evidence="3" id="KW-1185">Reference proteome</keyword>
<protein>
    <submittedName>
        <fullName evidence="2">Uncharacterized protein</fullName>
    </submittedName>
</protein>
<dbReference type="AlphaFoldDB" id="A0A931GJH5"/>
<evidence type="ECO:0000256" key="1">
    <source>
        <dbReference type="SAM" id="MobiDB-lite"/>
    </source>
</evidence>
<proteinExistence type="predicted"/>
<dbReference type="Proteomes" id="UP000614047">
    <property type="component" value="Unassembled WGS sequence"/>
</dbReference>
<gene>
    <name evidence="2" type="ORF">IW256_003846</name>
</gene>
<organism evidence="2 3">
    <name type="scientific">Actinomadura viridis</name>
    <dbReference type="NCBI Taxonomy" id="58110"/>
    <lineage>
        <taxon>Bacteria</taxon>
        <taxon>Bacillati</taxon>
        <taxon>Actinomycetota</taxon>
        <taxon>Actinomycetes</taxon>
        <taxon>Streptosporangiales</taxon>
        <taxon>Thermomonosporaceae</taxon>
        <taxon>Actinomadura</taxon>
    </lineage>
</organism>
<accession>A0A931GJH5</accession>
<reference evidence="2" key="1">
    <citation type="submission" date="2020-11" db="EMBL/GenBank/DDBJ databases">
        <title>Sequencing the genomes of 1000 actinobacteria strains.</title>
        <authorList>
            <person name="Klenk H.-P."/>
        </authorList>
    </citation>
    <scope>NUCLEOTIDE SEQUENCE</scope>
    <source>
        <strain evidence="2">DSM 43175</strain>
    </source>
</reference>
<sequence>MINVIALAFSMRVLSAEEAFSCPRAAPPAPHPDCSGGRKTGRGSNHRLIAGRAGERRRVEGGKERVPSSGSRRAVALAAGRDRM</sequence>